<comment type="caution">
    <text evidence="6">The sequence shown here is derived from an EMBL/GenBank/DDBJ whole genome shotgun (WGS) entry which is preliminary data.</text>
</comment>
<keyword evidence="1" id="KW-0547">Nucleotide-binding</keyword>
<dbReference type="InterPro" id="IPR052511">
    <property type="entry name" value="ATP-dep_Helicase"/>
</dbReference>
<dbReference type="PROSITE" id="PS51192">
    <property type="entry name" value="HELICASE_ATP_BIND_1"/>
    <property type="match status" value="1"/>
</dbReference>
<dbReference type="EMBL" id="JAMQBK010000024">
    <property type="protein sequence ID" value="MCM2370622.1"/>
    <property type="molecule type" value="Genomic_DNA"/>
</dbReference>
<proteinExistence type="predicted"/>
<gene>
    <name evidence="6" type="ORF">NB063_08270</name>
</gene>
<evidence type="ECO:0000313" key="6">
    <source>
        <dbReference type="EMBL" id="MCM2370622.1"/>
    </source>
</evidence>
<dbReference type="Gene3D" id="3.40.960.10">
    <property type="entry name" value="VSR Endonuclease"/>
    <property type="match status" value="1"/>
</dbReference>
<dbReference type="Gene3D" id="3.40.50.300">
    <property type="entry name" value="P-loop containing nucleotide triphosphate hydrolases"/>
    <property type="match status" value="2"/>
</dbReference>
<dbReference type="PANTHER" id="PTHR47962:SF5">
    <property type="entry name" value="ATP-DEPENDENT HELICASE LHR-RELATED"/>
    <property type="match status" value="1"/>
</dbReference>
<dbReference type="PANTHER" id="PTHR47962">
    <property type="entry name" value="ATP-DEPENDENT HELICASE LHR-RELATED-RELATED"/>
    <property type="match status" value="1"/>
</dbReference>
<dbReference type="PROSITE" id="PS00028">
    <property type="entry name" value="ZINC_FINGER_C2H2_1"/>
    <property type="match status" value="1"/>
</dbReference>
<dbReference type="InterPro" id="IPR011545">
    <property type="entry name" value="DEAD/DEAH_box_helicase_dom"/>
</dbReference>
<evidence type="ECO:0000259" key="4">
    <source>
        <dbReference type="PROSITE" id="PS51192"/>
    </source>
</evidence>
<evidence type="ECO:0000259" key="5">
    <source>
        <dbReference type="PROSITE" id="PS51194"/>
    </source>
</evidence>
<protein>
    <submittedName>
        <fullName evidence="6">DEAD/DEAH box helicase</fullName>
    </submittedName>
</protein>
<dbReference type="SMART" id="SM00490">
    <property type="entry name" value="HELICc"/>
    <property type="match status" value="1"/>
</dbReference>
<dbReference type="RefSeq" id="WP_250928290.1">
    <property type="nucleotide sequence ID" value="NZ_JAMQBK010000024.1"/>
</dbReference>
<dbReference type="InterPro" id="IPR027417">
    <property type="entry name" value="P-loop_NTPase"/>
</dbReference>
<dbReference type="Pfam" id="PF00271">
    <property type="entry name" value="Helicase_C"/>
    <property type="match status" value="1"/>
</dbReference>
<reference evidence="6 7" key="1">
    <citation type="journal article" date="2022" name="Syst. Appl. Microbiol.">
        <title>Rhodopirellula aestuarii sp. nov., a novel member of the genus Rhodopirellula isolated from brackish sediments collected in the Tagus River estuary, Portugal.</title>
        <authorList>
            <person name="Vitorino I.R."/>
            <person name="Klimek D."/>
            <person name="Calusinska M."/>
            <person name="Lobo-da-Cunha A."/>
            <person name="Vasconcelos V."/>
            <person name="Lage O.M."/>
        </authorList>
    </citation>
    <scope>NUCLEOTIDE SEQUENCE [LARGE SCALE GENOMIC DNA]</scope>
    <source>
        <strain evidence="6 7">ICT_H3.1</strain>
    </source>
</reference>
<evidence type="ECO:0000313" key="7">
    <source>
        <dbReference type="Proteomes" id="UP001202961"/>
    </source>
</evidence>
<dbReference type="Pfam" id="PF00270">
    <property type="entry name" value="DEAD"/>
    <property type="match status" value="1"/>
</dbReference>
<feature type="coiled-coil region" evidence="3">
    <location>
        <begin position="1187"/>
        <end position="1221"/>
    </location>
</feature>
<dbReference type="PROSITE" id="PS51194">
    <property type="entry name" value="HELICASE_CTER"/>
    <property type="match status" value="1"/>
</dbReference>
<evidence type="ECO:0000256" key="3">
    <source>
        <dbReference type="SAM" id="Coils"/>
    </source>
</evidence>
<organism evidence="6 7">
    <name type="scientific">Aporhodopirellula aestuarii</name>
    <dbReference type="NCBI Taxonomy" id="2950107"/>
    <lineage>
        <taxon>Bacteria</taxon>
        <taxon>Pseudomonadati</taxon>
        <taxon>Planctomycetota</taxon>
        <taxon>Planctomycetia</taxon>
        <taxon>Pirellulales</taxon>
        <taxon>Pirellulaceae</taxon>
        <taxon>Aporhodopirellula</taxon>
    </lineage>
</organism>
<keyword evidence="3" id="KW-0175">Coiled coil</keyword>
<feature type="domain" description="Helicase ATP-binding" evidence="4">
    <location>
        <begin position="100"/>
        <end position="287"/>
    </location>
</feature>
<dbReference type="Pfam" id="PF09369">
    <property type="entry name" value="MZB"/>
    <property type="match status" value="1"/>
</dbReference>
<accession>A0ABT0U197</accession>
<sequence>MDVFELHRDVIKDYSAYTRSFIRIGDKRIDDAVRYEIDEGLLWPEPLLQLNPSFEPGETIEQLIQEGVLHETCGQIFRIKKDDGDFGKPLRLHTHQSKAIRVAANDQPYVLTTGTGSGKSLAYIIPAVNHVLMHGSGRGIQAIVVYPMNALANSQREELDKFLKRGFGSDGSPVTYARYTGQEREEERKRITDNPPDILLTNYVMLELILTRIEEQKLVAKSSSLRFLVFDELHTYRGRQGADVSMLIRRCREAFKSENLHCVGTSATMESSGTSEDQAAVVATVASKIFGEEVAPENVIGEKLRRATNELNFDDEAVCSQLTKLISDAEEPPPEYDDFKADPLASWIETTFGIRREEGTDRLVRRQPQALRGKDGATADLAKLAKTSIEQSEQAIERYLYGGSRCKQPENGFPVFAFRLHQFITRGDTAWASLEAEDKREITLRGQRYVPGDRTRILLPLVFCRSCGQPYYRVYRPEHHHDGHITPREDFGAGASSGLEAGYLYLSSEEPWTGDEQDVLARVPEDWIEQRPNKPDRIKRGKNIPEVMTLDTGGGHDREGIPVAFIKAPFQFCLNPKCGVAYNARQRSDLGKLATLGVDGRSTATTVLALSTILKLRFDHTLQPEARKLLSFTDNRQDASLQSGHFNDFVEVGLIRSALYRAMSRLGGSGVRYDELVDHVVRAMDLPLHLYANDTELRGAALEETRRALKSVLTYFLYRDLEQGWRVTSPNLEKCGLLIFDYLSLDELASDQGYWAEKNAHGALIAASPDQRKRIVRVLLDYLRRSLAIKHDSLSPEYQDRISEQSRQRLSGHWVVEEAREMVKAGIAWPRSRMDRERAEDICISPQSNFGMFLKRPGVLPDLGAALKTDDVGDIILDLFRCLKPFGLVEEVRSPREGSLVHGYQIPASVMIWQCGDGSREMLDELRVTRATEADRSANEYFIEFYRVFAELGAGLEGREHTAQVHAEDREQREQRFRSGELDVLFCSPTMELGVDIARLNVVNMRNVPPTPANYAQRSGRAGRGGQPALVYTYCSGYSPHDQYYFKNPTRMVSGAVTAPRLDLLNPDLLRAHVHAVWLAEANLNLKQTLAEVLVVTEDNLALPLNENVQEKLNDPAIRGRALTHARRLLQSVGPELTQATWYREDWLDDVLRRIPQSFDEACNRWRSLYRAAVQHRREMNKVIGDHTRQESDRNRAKNLRAQAESQLSLLTDAKNAAEGDFYSYRYFASEGFLPGYNFPRLPLSAFIPARRGRRGRDEYLSRPRFLAISEFGPRAIIYHEGVHYCVNKVNLAFDEATEELTQYTLKVCSACGYGHLLRDDFNPDVCQSCNDPLDPQDEIRELVRLQNVTAKPLRRISSDEEERQRIGYEIRNSFRFGEVNGEPDCRKAEVSAGDQELATVVYGETATIWRVNMGWRQRKNEADRGFHLDVERGYWATNKAAADSAAAGMDQEDPMSRRIVKVVPYVEDRRNALTIEFSTNHDVGTMATLQSAIKQGIQKVFQLEPNELSAEPLPSLDDRRRLFFYEAAEGGAGVLRQLAENPDAMAMVAKVSLEICHFDPVTGEEAVNDPDQKIDCEAACYDCLLEYGNQPDHPHIDRKLIQSLLLDLSRSTTAISGSSRSRVDHLDELMRLTESRLERKWLKYVHDCKMKLPSHAQYRVPNLYVEPDFFYQDDNTVIFIDGPPHDSPQVREEDDQHDGNLSAAGYLPIRFHHKANWNEIFDQYSDIFGRRVPLETPAT</sequence>
<keyword evidence="2" id="KW-0067">ATP-binding</keyword>
<dbReference type="SMART" id="SM00487">
    <property type="entry name" value="DEXDc"/>
    <property type="match status" value="1"/>
</dbReference>
<dbReference type="GO" id="GO:0004386">
    <property type="term" value="F:helicase activity"/>
    <property type="evidence" value="ECO:0007669"/>
    <property type="project" value="UniProtKB-KW"/>
</dbReference>
<dbReference type="InterPro" id="IPR013087">
    <property type="entry name" value="Znf_C2H2_type"/>
</dbReference>
<dbReference type="InterPro" id="IPR014001">
    <property type="entry name" value="Helicase_ATP-bd"/>
</dbReference>
<feature type="domain" description="Helicase C-terminal" evidence="5">
    <location>
        <begin position="899"/>
        <end position="1070"/>
    </location>
</feature>
<keyword evidence="7" id="KW-1185">Reference proteome</keyword>
<keyword evidence="6" id="KW-0347">Helicase</keyword>
<keyword evidence="6" id="KW-0378">Hydrolase</keyword>
<dbReference type="InterPro" id="IPR018973">
    <property type="entry name" value="MZB"/>
</dbReference>
<evidence type="ECO:0000256" key="2">
    <source>
        <dbReference type="ARBA" id="ARBA00022840"/>
    </source>
</evidence>
<evidence type="ECO:0000256" key="1">
    <source>
        <dbReference type="ARBA" id="ARBA00022741"/>
    </source>
</evidence>
<dbReference type="SUPFAM" id="SSF52540">
    <property type="entry name" value="P-loop containing nucleoside triphosphate hydrolases"/>
    <property type="match status" value="2"/>
</dbReference>
<dbReference type="InterPro" id="IPR001650">
    <property type="entry name" value="Helicase_C-like"/>
</dbReference>
<name>A0ABT0U197_9BACT</name>
<dbReference type="Proteomes" id="UP001202961">
    <property type="component" value="Unassembled WGS sequence"/>
</dbReference>